<protein>
    <recommendedName>
        <fullName evidence="4 11">Glutamine--fructose-6-phosphate aminotransferase [isomerizing]</fullName>
        <ecNumber evidence="3 11">2.6.1.16</ecNumber>
    </recommendedName>
    <alternativeName>
        <fullName evidence="11">D-fructose-6-phosphate amidotransferase</fullName>
    </alternativeName>
    <alternativeName>
        <fullName evidence="11">GFAT</fullName>
    </alternativeName>
    <alternativeName>
        <fullName evidence="11">Glucosamine-6-phosphate synthase</fullName>
    </alternativeName>
    <alternativeName>
        <fullName evidence="11">Hexosephosphate aminotransferase</fullName>
    </alternativeName>
    <alternativeName>
        <fullName evidence="11">L-glutamine--D-fructose-6-phosphate amidotransferase</fullName>
    </alternativeName>
</protein>
<dbReference type="SUPFAM" id="SSF53697">
    <property type="entry name" value="SIS domain"/>
    <property type="match status" value="1"/>
</dbReference>
<evidence type="ECO:0000256" key="5">
    <source>
        <dbReference type="ARBA" id="ARBA00022490"/>
    </source>
</evidence>
<evidence type="ECO:0000313" key="15">
    <source>
        <dbReference type="Proteomes" id="UP000271783"/>
    </source>
</evidence>
<feature type="domain" description="SIS" evidence="13">
    <location>
        <begin position="280"/>
        <end position="419"/>
    </location>
</feature>
<keyword evidence="7 11" id="KW-0808">Transferase</keyword>
<dbReference type="GO" id="GO:0006487">
    <property type="term" value="P:protein N-linked glycosylation"/>
    <property type="evidence" value="ECO:0007669"/>
    <property type="project" value="TreeGrafter"/>
</dbReference>
<dbReference type="PROSITE" id="PS51464">
    <property type="entry name" value="SIS"/>
    <property type="match status" value="2"/>
</dbReference>
<dbReference type="InterPro" id="IPR005855">
    <property type="entry name" value="GFAT"/>
</dbReference>
<name>A0A3N5B2C5_9EURY</name>
<evidence type="ECO:0000256" key="6">
    <source>
        <dbReference type="ARBA" id="ARBA00022576"/>
    </source>
</evidence>
<dbReference type="InterPro" id="IPR046348">
    <property type="entry name" value="SIS_dom_sf"/>
</dbReference>
<dbReference type="Gene3D" id="3.40.50.10490">
    <property type="entry name" value="Glucose-6-phosphate isomerase like protein, domain 1"/>
    <property type="match status" value="2"/>
</dbReference>
<dbReference type="GO" id="GO:0006047">
    <property type="term" value="P:UDP-N-acetylglucosamine metabolic process"/>
    <property type="evidence" value="ECO:0007669"/>
    <property type="project" value="TreeGrafter"/>
</dbReference>
<dbReference type="InterPro" id="IPR035466">
    <property type="entry name" value="GlmS/AgaS_SIS"/>
</dbReference>
<comment type="subcellular location">
    <subcellularLocation>
        <location evidence="2 11">Cytoplasm</location>
    </subcellularLocation>
</comment>
<feature type="active site" description="Nucleophile; for GATase activity" evidence="11">
    <location>
        <position position="2"/>
    </location>
</feature>
<comment type="catalytic activity">
    <reaction evidence="1 11">
        <text>D-fructose 6-phosphate + L-glutamine = D-glucosamine 6-phosphate + L-glutamate</text>
        <dbReference type="Rhea" id="RHEA:13237"/>
        <dbReference type="ChEBI" id="CHEBI:29985"/>
        <dbReference type="ChEBI" id="CHEBI:58359"/>
        <dbReference type="ChEBI" id="CHEBI:58725"/>
        <dbReference type="ChEBI" id="CHEBI:61527"/>
        <dbReference type="EC" id="2.6.1.16"/>
    </reaction>
</comment>
<evidence type="ECO:0000256" key="7">
    <source>
        <dbReference type="ARBA" id="ARBA00022679"/>
    </source>
</evidence>
<evidence type="ECO:0000256" key="1">
    <source>
        <dbReference type="ARBA" id="ARBA00001031"/>
    </source>
</evidence>
<sequence length="595" mass="65764">MCGIVGCILKNDDDVAPILFDCISKLEYRGYDSIGLATYSEDKIHIKKDKGKIKEVDNKLNLSDMPGNYGIAHVRWATHGDPSKLNSHPHVDERRDVAVVHNGIIENYLEIKEKLISEGHVFKSDTDTEVIPHLIEKFTNEGFDLEHAVRKTVDIIHGTYAIAAISINEPDKIVATRKDSPLIVGIGGEGYYLASDSPAILKYARDIIYPEQGEIVILDKNGVVVHDEFDNPVSKEIETINWTPEMAEKEGYNHFMIKEINEQATSVRNTLTQREHIQEIIDDIDEGIQRICFVACGTSYHASLTGKYLIESLAGIPTDVILASEFKYSANTLNDKTLVIFISQSGETADSLKALDVANETSKTLGIVNVAGSSITRRAEYVIQTQAGPEIGVAATKTYVAQLTSIYLFAALLAKNTELLEELEKVPDFIDEALEDIDFIKEISKRYNYARDFFYLGRGYSYPTALEGALKLKEITYIHGEGYAAGELKHGPLALIDEGIPVVVIAPPGDSHRKTMSNLEEVKSRGANVLAIGSADDDALKTKADDIITINPEVNEIIAPLVYVVPLQLIAYYITLEKGHDPDKPKNLAKCVTVE</sequence>
<dbReference type="PANTHER" id="PTHR10937:SF0">
    <property type="entry name" value="GLUTAMINE--FRUCTOSE-6-PHOSPHATE TRANSAMINASE (ISOMERIZING)"/>
    <property type="match status" value="1"/>
</dbReference>
<keyword evidence="6 11" id="KW-0032">Aminotransferase</keyword>
<evidence type="ECO:0000259" key="12">
    <source>
        <dbReference type="PROSITE" id="PS51278"/>
    </source>
</evidence>
<evidence type="ECO:0000256" key="11">
    <source>
        <dbReference type="HAMAP-Rule" id="MF_00164"/>
    </source>
</evidence>
<dbReference type="InterPro" id="IPR047084">
    <property type="entry name" value="GFAT_N"/>
</dbReference>
<dbReference type="InterPro" id="IPR029055">
    <property type="entry name" value="Ntn_hydrolases_N"/>
</dbReference>
<dbReference type="EMBL" id="RKRG01000002">
    <property type="protein sequence ID" value="RPF51756.1"/>
    <property type="molecule type" value="Genomic_DNA"/>
</dbReference>
<dbReference type="PANTHER" id="PTHR10937">
    <property type="entry name" value="GLUCOSAMINE--FRUCTOSE-6-PHOSPHATE AMINOTRANSFERASE, ISOMERIZING"/>
    <property type="match status" value="1"/>
</dbReference>
<comment type="caution">
    <text evidence="14">The sequence shown here is derived from an EMBL/GenBank/DDBJ whole genome shotgun (WGS) entry which is preliminary data.</text>
</comment>
<dbReference type="EC" id="2.6.1.16" evidence="3 11"/>
<dbReference type="HAMAP" id="MF_00164">
    <property type="entry name" value="GlmS"/>
    <property type="match status" value="1"/>
</dbReference>
<feature type="initiator methionine" description="Removed" evidence="11">
    <location>
        <position position="1"/>
    </location>
</feature>
<dbReference type="InterPro" id="IPR017932">
    <property type="entry name" value="GATase_2_dom"/>
</dbReference>
<evidence type="ECO:0000256" key="10">
    <source>
        <dbReference type="ARBA" id="ARBA00055466"/>
    </source>
</evidence>
<dbReference type="GO" id="GO:0005737">
    <property type="term" value="C:cytoplasm"/>
    <property type="evidence" value="ECO:0007669"/>
    <property type="project" value="UniProtKB-SubCell"/>
</dbReference>
<dbReference type="FunFam" id="3.60.20.10:FF:000006">
    <property type="entry name" value="Glutamine--fructose-6-phosphate aminotransferase [isomerizing]"/>
    <property type="match status" value="1"/>
</dbReference>
<evidence type="ECO:0000256" key="4">
    <source>
        <dbReference type="ARBA" id="ARBA00016090"/>
    </source>
</evidence>
<dbReference type="GO" id="GO:0097367">
    <property type="term" value="F:carbohydrate derivative binding"/>
    <property type="evidence" value="ECO:0007669"/>
    <property type="project" value="InterPro"/>
</dbReference>
<dbReference type="GO" id="GO:0005975">
    <property type="term" value="P:carbohydrate metabolic process"/>
    <property type="evidence" value="ECO:0007669"/>
    <property type="project" value="UniProtKB-UniRule"/>
</dbReference>
<dbReference type="Pfam" id="PF01380">
    <property type="entry name" value="SIS"/>
    <property type="match status" value="2"/>
</dbReference>
<dbReference type="RefSeq" id="WP_069574506.1">
    <property type="nucleotide sequence ID" value="NZ_RKRG01000002.1"/>
</dbReference>
<dbReference type="Proteomes" id="UP000271783">
    <property type="component" value="Unassembled WGS sequence"/>
</dbReference>
<keyword evidence="8" id="KW-0677">Repeat</keyword>
<dbReference type="SUPFAM" id="SSF56235">
    <property type="entry name" value="N-terminal nucleophile aminohydrolases (Ntn hydrolases)"/>
    <property type="match status" value="1"/>
</dbReference>
<dbReference type="FunFam" id="3.40.50.10490:FF:000001">
    <property type="entry name" value="Glutamine--fructose-6-phosphate aminotransferase [isomerizing]"/>
    <property type="match status" value="1"/>
</dbReference>
<reference evidence="14 15" key="1">
    <citation type="submission" date="2018-11" db="EMBL/GenBank/DDBJ databases">
        <title>Genomic Encyclopedia of Type Strains, Phase IV (KMG-IV): sequencing the most valuable type-strain genomes for metagenomic binning, comparative biology and taxonomic classification.</title>
        <authorList>
            <person name="Goeker M."/>
        </authorList>
    </citation>
    <scope>NUCLEOTIDE SEQUENCE [LARGE SCALE GENOMIC DNA]</scope>
    <source>
        <strain evidence="14 15">DSM 11977</strain>
    </source>
</reference>
<dbReference type="GO" id="GO:0006002">
    <property type="term" value="P:fructose 6-phosphate metabolic process"/>
    <property type="evidence" value="ECO:0007669"/>
    <property type="project" value="TreeGrafter"/>
</dbReference>
<evidence type="ECO:0000256" key="8">
    <source>
        <dbReference type="ARBA" id="ARBA00022737"/>
    </source>
</evidence>
<dbReference type="InterPro" id="IPR001347">
    <property type="entry name" value="SIS_dom"/>
</dbReference>
<dbReference type="CDD" id="cd05008">
    <property type="entry name" value="SIS_GlmS_GlmD_1"/>
    <property type="match status" value="1"/>
</dbReference>
<comment type="subunit">
    <text evidence="11">Homodimer.</text>
</comment>
<feature type="active site" description="For Fru-6P isomerization activity" evidence="11">
    <location>
        <position position="590"/>
    </location>
</feature>
<dbReference type="AlphaFoldDB" id="A0A3N5B2C5"/>
<dbReference type="PROSITE" id="PS51278">
    <property type="entry name" value="GATASE_TYPE_2"/>
    <property type="match status" value="1"/>
</dbReference>
<gene>
    <name evidence="11" type="primary">glmS</name>
    <name evidence="14" type="ORF">EDC42_1091</name>
</gene>
<feature type="domain" description="Glutamine amidotransferase type-2" evidence="12">
    <location>
        <begin position="2"/>
        <end position="221"/>
    </location>
</feature>
<dbReference type="Gene3D" id="3.60.20.10">
    <property type="entry name" value="Glutamine Phosphoribosylpyrophosphate, subunit 1, domain 1"/>
    <property type="match status" value="1"/>
</dbReference>
<dbReference type="NCBIfam" id="TIGR01135">
    <property type="entry name" value="glmS"/>
    <property type="match status" value="1"/>
</dbReference>
<keyword evidence="5 11" id="KW-0963">Cytoplasm</keyword>
<organism evidence="14 15">
    <name type="scientific">Methanobrevibacter gottschalkii DSM 11977</name>
    <dbReference type="NCBI Taxonomy" id="1122229"/>
    <lineage>
        <taxon>Archaea</taxon>
        <taxon>Methanobacteriati</taxon>
        <taxon>Methanobacteriota</taxon>
        <taxon>Methanomada group</taxon>
        <taxon>Methanobacteria</taxon>
        <taxon>Methanobacteriales</taxon>
        <taxon>Methanobacteriaceae</taxon>
        <taxon>Methanobrevibacter</taxon>
    </lineage>
</organism>
<dbReference type="Pfam" id="PF13522">
    <property type="entry name" value="GATase_6"/>
    <property type="match status" value="1"/>
</dbReference>
<evidence type="ECO:0000259" key="13">
    <source>
        <dbReference type="PROSITE" id="PS51464"/>
    </source>
</evidence>
<proteinExistence type="inferred from homology"/>
<keyword evidence="9" id="KW-0315">Glutamine amidotransferase</keyword>
<evidence type="ECO:0000256" key="2">
    <source>
        <dbReference type="ARBA" id="ARBA00004496"/>
    </source>
</evidence>
<accession>A0A3N5B2C5</accession>
<comment type="function">
    <text evidence="10 11">Catalyzes the first step in hexosamine metabolism, converting fructose-6P into glucosamine-6P using glutamine as a nitrogen source.</text>
</comment>
<dbReference type="InterPro" id="IPR035490">
    <property type="entry name" value="GlmS/FrlB_SIS"/>
</dbReference>
<evidence type="ECO:0000313" key="14">
    <source>
        <dbReference type="EMBL" id="RPF51756.1"/>
    </source>
</evidence>
<dbReference type="GO" id="GO:0004360">
    <property type="term" value="F:glutamine-fructose-6-phosphate transaminase (isomerizing) activity"/>
    <property type="evidence" value="ECO:0007669"/>
    <property type="project" value="UniProtKB-UniRule"/>
</dbReference>
<keyword evidence="15" id="KW-1185">Reference proteome</keyword>
<dbReference type="CDD" id="cd00714">
    <property type="entry name" value="GFAT"/>
    <property type="match status" value="1"/>
</dbReference>
<feature type="domain" description="SIS" evidence="13">
    <location>
        <begin position="443"/>
        <end position="585"/>
    </location>
</feature>
<dbReference type="NCBIfam" id="NF001484">
    <property type="entry name" value="PRK00331.1"/>
    <property type="match status" value="1"/>
</dbReference>
<evidence type="ECO:0000256" key="3">
    <source>
        <dbReference type="ARBA" id="ARBA00012916"/>
    </source>
</evidence>
<dbReference type="CDD" id="cd05009">
    <property type="entry name" value="SIS_GlmS_GlmD_2"/>
    <property type="match status" value="1"/>
</dbReference>
<evidence type="ECO:0000256" key="9">
    <source>
        <dbReference type="ARBA" id="ARBA00022962"/>
    </source>
</evidence>